<evidence type="ECO:0000256" key="1">
    <source>
        <dbReference type="SAM" id="Phobius"/>
    </source>
</evidence>
<proteinExistence type="predicted"/>
<dbReference type="RefSeq" id="WP_224955814.1">
    <property type="nucleotide sequence ID" value="NZ_BAAAYK010000038.1"/>
</dbReference>
<keyword evidence="3" id="KW-1185">Reference proteome</keyword>
<protein>
    <submittedName>
        <fullName evidence="2">Uncharacterized protein</fullName>
    </submittedName>
</protein>
<feature type="transmembrane region" description="Helical" evidence="1">
    <location>
        <begin position="72"/>
        <end position="93"/>
    </location>
</feature>
<name>A0ABP6RTU6_9PSEU</name>
<reference evidence="3" key="1">
    <citation type="journal article" date="2019" name="Int. J. Syst. Evol. Microbiol.">
        <title>The Global Catalogue of Microorganisms (GCM) 10K type strain sequencing project: providing services to taxonomists for standard genome sequencing and annotation.</title>
        <authorList>
            <consortium name="The Broad Institute Genomics Platform"/>
            <consortium name="The Broad Institute Genome Sequencing Center for Infectious Disease"/>
            <person name="Wu L."/>
            <person name="Ma J."/>
        </authorList>
    </citation>
    <scope>NUCLEOTIDE SEQUENCE [LARGE SCALE GENOMIC DNA]</scope>
    <source>
        <strain evidence="3">JCM 9687</strain>
    </source>
</reference>
<dbReference type="Proteomes" id="UP001500483">
    <property type="component" value="Unassembled WGS sequence"/>
</dbReference>
<gene>
    <name evidence="2" type="ORF">GCM10020366_21180</name>
</gene>
<keyword evidence="1" id="KW-1133">Transmembrane helix</keyword>
<dbReference type="EMBL" id="BAAAYK010000038">
    <property type="protein sequence ID" value="GAA3356583.1"/>
    <property type="molecule type" value="Genomic_DNA"/>
</dbReference>
<accession>A0ABP6RTU6</accession>
<comment type="caution">
    <text evidence="2">The sequence shown here is derived from an EMBL/GenBank/DDBJ whole genome shotgun (WGS) entry which is preliminary data.</text>
</comment>
<keyword evidence="1" id="KW-0812">Transmembrane</keyword>
<organism evidence="2 3">
    <name type="scientific">Saccharopolyspora gregorii</name>
    <dbReference type="NCBI Taxonomy" id="33914"/>
    <lineage>
        <taxon>Bacteria</taxon>
        <taxon>Bacillati</taxon>
        <taxon>Actinomycetota</taxon>
        <taxon>Actinomycetes</taxon>
        <taxon>Pseudonocardiales</taxon>
        <taxon>Pseudonocardiaceae</taxon>
        <taxon>Saccharopolyspora</taxon>
    </lineage>
</organism>
<evidence type="ECO:0000313" key="2">
    <source>
        <dbReference type="EMBL" id="GAA3356583.1"/>
    </source>
</evidence>
<keyword evidence="1" id="KW-0472">Membrane</keyword>
<evidence type="ECO:0000313" key="3">
    <source>
        <dbReference type="Proteomes" id="UP001500483"/>
    </source>
</evidence>
<sequence length="107" mass="10994">MGALARAGIAVLVVLLVSGGAVLATTGGGPVRCGEQIMGPDQVCRLVSSAGSTLNSYDDQREVQRAGQDRRLLLAGLTGALLLTCGGLIAVLVPSRREHDRVSRGAR</sequence>